<dbReference type="GO" id="GO:0005506">
    <property type="term" value="F:iron ion binding"/>
    <property type="evidence" value="ECO:0007669"/>
    <property type="project" value="UniProtKB-UniRule"/>
</dbReference>
<dbReference type="EC" id="2.3.1.234" evidence="8"/>
<dbReference type="KEGG" id="pbas:SMSP2_01431"/>
<keyword evidence="4 8" id="KW-0479">Metal-binding</keyword>
<feature type="domain" description="Gcp-like" evidence="9">
    <location>
        <begin position="28"/>
        <end position="319"/>
    </location>
</feature>
<organism evidence="10 11">
    <name type="scientific">Limihaloglobus sulfuriphilus</name>
    <dbReference type="NCBI Taxonomy" id="1851148"/>
    <lineage>
        <taxon>Bacteria</taxon>
        <taxon>Pseudomonadati</taxon>
        <taxon>Planctomycetota</taxon>
        <taxon>Phycisphaerae</taxon>
        <taxon>Sedimentisphaerales</taxon>
        <taxon>Sedimentisphaeraceae</taxon>
        <taxon>Limihaloglobus</taxon>
    </lineage>
</organism>
<sequence length="342" mass="36460">MPENVNILAIETSCDETAASIVTNGRLVRSSVVASQVEIHQRYGGVVPEIASRAHIEKIYQVVEKALADAEMKPSEIDAVAIANQPGLVVSLIVGVTAAKSLAFMLGKPLIAVNHVHAHLQSAIIEDSQLELPAIALIVSGGHSNIYRCSSAVNLELMGRTIDDAAGEAFDKVAQILELPYPGGPSIEKCAQNGNSKAHRFPRSMLGKDSLDFSFSGIKTAVLYHCNGQDMKGQSLVPNMSGQEKADIAASFQAAVVEVLVKKTMLASKRVSARTIVMGGGVAANTALREAMQAECDRRHLKLLIAPKKYCTDNAVMVASLAYEKYKEGLFADMTLEAKASS</sequence>
<dbReference type="FunFam" id="3.30.420.40:FF:000012">
    <property type="entry name" value="tRNA N6-adenosine threonylcarbamoyltransferase"/>
    <property type="match status" value="1"/>
</dbReference>
<feature type="binding site" evidence="8">
    <location>
        <position position="184"/>
    </location>
    <ligand>
        <name>substrate</name>
    </ligand>
</feature>
<accession>A0A1Q2MFK1</accession>
<feature type="binding site" evidence="8">
    <location>
        <position position="188"/>
    </location>
    <ligand>
        <name>substrate</name>
    </ligand>
</feature>
<dbReference type="GO" id="GO:0061711">
    <property type="term" value="F:tRNA N(6)-L-threonylcarbamoyladenine synthase activity"/>
    <property type="evidence" value="ECO:0007669"/>
    <property type="project" value="UniProtKB-EC"/>
</dbReference>
<comment type="catalytic activity">
    <reaction evidence="7 8">
        <text>L-threonylcarbamoyladenylate + adenosine(37) in tRNA = N(6)-L-threonylcarbamoyladenosine(37) in tRNA + AMP + H(+)</text>
        <dbReference type="Rhea" id="RHEA:37059"/>
        <dbReference type="Rhea" id="RHEA-COMP:10162"/>
        <dbReference type="Rhea" id="RHEA-COMP:10163"/>
        <dbReference type="ChEBI" id="CHEBI:15378"/>
        <dbReference type="ChEBI" id="CHEBI:73682"/>
        <dbReference type="ChEBI" id="CHEBI:74411"/>
        <dbReference type="ChEBI" id="CHEBI:74418"/>
        <dbReference type="ChEBI" id="CHEBI:456215"/>
        <dbReference type="EC" id="2.3.1.234"/>
    </reaction>
</comment>
<keyword evidence="2 8" id="KW-0808">Transferase</keyword>
<comment type="subcellular location">
    <subcellularLocation>
        <location evidence="8">Cytoplasm</location>
    </subcellularLocation>
</comment>
<dbReference type="PRINTS" id="PR00789">
    <property type="entry name" value="OSIALOPTASE"/>
</dbReference>
<dbReference type="InterPro" id="IPR022450">
    <property type="entry name" value="TsaD"/>
</dbReference>
<feature type="binding site" evidence="8">
    <location>
        <position position="119"/>
    </location>
    <ligand>
        <name>Fe cation</name>
        <dbReference type="ChEBI" id="CHEBI:24875"/>
    </ligand>
</feature>
<dbReference type="InterPro" id="IPR000905">
    <property type="entry name" value="Gcp-like_dom"/>
</dbReference>
<dbReference type="NCBIfam" id="TIGR00329">
    <property type="entry name" value="gcp_kae1"/>
    <property type="match status" value="1"/>
</dbReference>
<dbReference type="CDD" id="cd24133">
    <property type="entry name" value="ASKHA_NBD_TsaD_bac"/>
    <property type="match status" value="1"/>
</dbReference>
<keyword evidence="5 8" id="KW-0408">Iron</keyword>
<dbReference type="EMBL" id="CP019646">
    <property type="protein sequence ID" value="AQQ71067.1"/>
    <property type="molecule type" value="Genomic_DNA"/>
</dbReference>
<evidence type="ECO:0000256" key="2">
    <source>
        <dbReference type="ARBA" id="ARBA00022679"/>
    </source>
</evidence>
<dbReference type="AlphaFoldDB" id="A0A1Q2MFK1"/>
<dbReference type="PANTHER" id="PTHR11735">
    <property type="entry name" value="TRNA N6-ADENOSINE THREONYLCARBAMOYLTRANSFERASE"/>
    <property type="match status" value="1"/>
</dbReference>
<dbReference type="InterPro" id="IPR043129">
    <property type="entry name" value="ATPase_NBD"/>
</dbReference>
<dbReference type="GO" id="GO:0005737">
    <property type="term" value="C:cytoplasm"/>
    <property type="evidence" value="ECO:0007669"/>
    <property type="project" value="UniProtKB-SubCell"/>
</dbReference>
<evidence type="ECO:0000256" key="3">
    <source>
        <dbReference type="ARBA" id="ARBA00022694"/>
    </source>
</evidence>
<keyword evidence="3 8" id="KW-0819">tRNA processing</keyword>
<feature type="binding site" evidence="8">
    <location>
        <position position="313"/>
    </location>
    <ligand>
        <name>Fe cation</name>
        <dbReference type="ChEBI" id="CHEBI:24875"/>
    </ligand>
</feature>
<comment type="cofactor">
    <cofactor evidence="8">
        <name>Fe(2+)</name>
        <dbReference type="ChEBI" id="CHEBI:29033"/>
    </cofactor>
    <text evidence="8">Binds 1 Fe(2+) ion per subunit.</text>
</comment>
<dbReference type="Gene3D" id="3.30.420.40">
    <property type="match status" value="2"/>
</dbReference>
<evidence type="ECO:0000313" key="10">
    <source>
        <dbReference type="EMBL" id="AQQ71067.1"/>
    </source>
</evidence>
<dbReference type="OrthoDB" id="9806197at2"/>
<dbReference type="InterPro" id="IPR017861">
    <property type="entry name" value="KAE1/TsaD"/>
</dbReference>
<dbReference type="Proteomes" id="UP000188181">
    <property type="component" value="Chromosome"/>
</dbReference>
<comment type="similarity">
    <text evidence="8">Belongs to the KAE1 / TsaD family.</text>
</comment>
<dbReference type="HAMAP" id="MF_01445">
    <property type="entry name" value="TsaD"/>
    <property type="match status" value="1"/>
</dbReference>
<keyword evidence="11" id="KW-1185">Reference proteome</keyword>
<evidence type="ECO:0000256" key="1">
    <source>
        <dbReference type="ARBA" id="ARBA00022490"/>
    </source>
</evidence>
<proteinExistence type="inferred from homology"/>
<evidence type="ECO:0000313" key="11">
    <source>
        <dbReference type="Proteomes" id="UP000188181"/>
    </source>
</evidence>
<dbReference type="NCBIfam" id="TIGR03723">
    <property type="entry name" value="T6A_TsaD_YgjD"/>
    <property type="match status" value="1"/>
</dbReference>
<evidence type="ECO:0000259" key="9">
    <source>
        <dbReference type="Pfam" id="PF00814"/>
    </source>
</evidence>
<feature type="binding site" evidence="8">
    <location>
        <position position="171"/>
    </location>
    <ligand>
        <name>substrate</name>
    </ligand>
</feature>
<gene>
    <name evidence="10" type="primary">gcp</name>
    <name evidence="8" type="synonym">tsaD</name>
    <name evidence="10" type="ORF">SMSP2_01431</name>
</gene>
<feature type="binding site" evidence="8">
    <location>
        <position position="285"/>
    </location>
    <ligand>
        <name>substrate</name>
    </ligand>
</feature>
<evidence type="ECO:0000256" key="8">
    <source>
        <dbReference type="HAMAP-Rule" id="MF_01445"/>
    </source>
</evidence>
<dbReference type="RefSeq" id="WP_146683283.1">
    <property type="nucleotide sequence ID" value="NZ_CP019646.1"/>
</dbReference>
<dbReference type="SUPFAM" id="SSF53067">
    <property type="entry name" value="Actin-like ATPase domain"/>
    <property type="match status" value="2"/>
</dbReference>
<keyword evidence="6 8" id="KW-0012">Acyltransferase</keyword>
<evidence type="ECO:0000256" key="4">
    <source>
        <dbReference type="ARBA" id="ARBA00022723"/>
    </source>
</evidence>
<dbReference type="STRING" id="1851148.SMSP2_01431"/>
<evidence type="ECO:0000256" key="6">
    <source>
        <dbReference type="ARBA" id="ARBA00023315"/>
    </source>
</evidence>
<name>A0A1Q2MFK1_9BACT</name>
<dbReference type="PANTHER" id="PTHR11735:SF6">
    <property type="entry name" value="TRNA N6-ADENOSINE THREONYLCARBAMOYLTRANSFERASE, MITOCHONDRIAL"/>
    <property type="match status" value="1"/>
</dbReference>
<keyword evidence="1 8" id="KW-0963">Cytoplasm</keyword>
<dbReference type="InterPro" id="IPR017860">
    <property type="entry name" value="Peptidase_M22_CS"/>
</dbReference>
<comment type="function">
    <text evidence="8">Required for the formation of a threonylcarbamoyl group on adenosine at position 37 (t(6)A37) in tRNAs that read codons beginning with adenine. Is involved in the transfer of the threonylcarbamoyl moiety of threonylcarbamoyl-AMP (TC-AMP) to the N6 group of A37, together with TsaE and TsaB. TsaD likely plays a direct catalytic role in this reaction.</text>
</comment>
<evidence type="ECO:0000256" key="7">
    <source>
        <dbReference type="ARBA" id="ARBA00048117"/>
    </source>
</evidence>
<dbReference type="FunFam" id="3.30.420.40:FF:000040">
    <property type="entry name" value="tRNA N6-adenosine threonylcarbamoyltransferase"/>
    <property type="match status" value="1"/>
</dbReference>
<feature type="binding site" evidence="8">
    <location>
        <begin position="138"/>
        <end position="142"/>
    </location>
    <ligand>
        <name>substrate</name>
    </ligand>
</feature>
<dbReference type="PROSITE" id="PS01016">
    <property type="entry name" value="GLYCOPROTEASE"/>
    <property type="match status" value="1"/>
</dbReference>
<evidence type="ECO:0000256" key="5">
    <source>
        <dbReference type="ARBA" id="ARBA00023004"/>
    </source>
</evidence>
<dbReference type="Pfam" id="PF00814">
    <property type="entry name" value="TsaD"/>
    <property type="match status" value="1"/>
</dbReference>
<feature type="binding site" evidence="8">
    <location>
        <position position="115"/>
    </location>
    <ligand>
        <name>Fe cation</name>
        <dbReference type="ChEBI" id="CHEBI:24875"/>
    </ligand>
</feature>
<reference evidence="11" key="1">
    <citation type="submission" date="2017-02" db="EMBL/GenBank/DDBJ databases">
        <title>Comparative genomics and description of representatives of a novel lineage of planctomycetes thriving in anoxic sediments.</title>
        <authorList>
            <person name="Spring S."/>
            <person name="Bunk B."/>
            <person name="Sproer C."/>
        </authorList>
    </citation>
    <scope>NUCLEOTIDE SEQUENCE [LARGE SCALE GENOMIC DNA]</scope>
    <source>
        <strain evidence="11">SM-Chi-D1</strain>
    </source>
</reference>
<dbReference type="GO" id="GO:0002949">
    <property type="term" value="P:tRNA threonylcarbamoyladenosine modification"/>
    <property type="evidence" value="ECO:0007669"/>
    <property type="project" value="UniProtKB-UniRule"/>
</dbReference>
<protein>
    <recommendedName>
        <fullName evidence="8">tRNA N6-adenosine threonylcarbamoyltransferase</fullName>
        <ecNumber evidence="8">2.3.1.234</ecNumber>
    </recommendedName>
    <alternativeName>
        <fullName evidence="8">N6-L-threonylcarbamoyladenine synthase</fullName>
        <shortName evidence="8">t(6)A synthase</shortName>
    </alternativeName>
    <alternativeName>
        <fullName evidence="8">t(6)A37 threonylcarbamoyladenosine biosynthesis protein TsaD</fullName>
    </alternativeName>
    <alternativeName>
        <fullName evidence="8">tRNA threonylcarbamoyladenosine biosynthesis protein TsaD</fullName>
    </alternativeName>
</protein>